<comment type="caution">
    <text evidence="1">The sequence shown here is derived from an EMBL/GenBank/DDBJ whole genome shotgun (WGS) entry which is preliminary data.</text>
</comment>
<dbReference type="OrthoDB" id="5775046at2759"/>
<gene>
    <name evidence="1" type="ORF">AVEN_179621_1</name>
</gene>
<accession>A0A4Y2BC18</accession>
<dbReference type="AlphaFoldDB" id="A0A4Y2BC18"/>
<evidence type="ECO:0000313" key="1">
    <source>
        <dbReference type="EMBL" id="GBL89852.1"/>
    </source>
</evidence>
<dbReference type="Proteomes" id="UP000499080">
    <property type="component" value="Unassembled WGS sequence"/>
</dbReference>
<sequence>MKRTILSQSASLEPGYQNLPWSYGTRMPNRLYLIARHTLIPKQCGSELFLTYDNELDFWRKIGEAEFFIDTMVQIGQRIYMFSMHIQHYTGAIFDIVEEELSPIRIPRRPSCNGWIVTLGEKLYSIDTIRSYARDSRNVISSYEFERNWWEIKITIHDMDIWGAVTLKGQI</sequence>
<protein>
    <submittedName>
        <fullName evidence="1">Uncharacterized protein</fullName>
    </submittedName>
</protein>
<evidence type="ECO:0000313" key="2">
    <source>
        <dbReference type="Proteomes" id="UP000499080"/>
    </source>
</evidence>
<organism evidence="1 2">
    <name type="scientific">Araneus ventricosus</name>
    <name type="common">Orbweaver spider</name>
    <name type="synonym">Epeira ventricosa</name>
    <dbReference type="NCBI Taxonomy" id="182803"/>
    <lineage>
        <taxon>Eukaryota</taxon>
        <taxon>Metazoa</taxon>
        <taxon>Ecdysozoa</taxon>
        <taxon>Arthropoda</taxon>
        <taxon>Chelicerata</taxon>
        <taxon>Arachnida</taxon>
        <taxon>Araneae</taxon>
        <taxon>Araneomorphae</taxon>
        <taxon>Entelegynae</taxon>
        <taxon>Araneoidea</taxon>
        <taxon>Araneidae</taxon>
        <taxon>Araneus</taxon>
    </lineage>
</organism>
<dbReference type="EMBL" id="BGPR01000067">
    <property type="protein sequence ID" value="GBL89852.1"/>
    <property type="molecule type" value="Genomic_DNA"/>
</dbReference>
<proteinExistence type="predicted"/>
<name>A0A4Y2BC18_ARAVE</name>
<keyword evidence="2" id="KW-1185">Reference proteome</keyword>
<reference evidence="1 2" key="1">
    <citation type="journal article" date="2019" name="Sci. Rep.">
        <title>Orb-weaving spider Araneus ventricosus genome elucidates the spidroin gene catalogue.</title>
        <authorList>
            <person name="Kono N."/>
            <person name="Nakamura H."/>
            <person name="Ohtoshi R."/>
            <person name="Moran D.A.P."/>
            <person name="Shinohara A."/>
            <person name="Yoshida Y."/>
            <person name="Fujiwara M."/>
            <person name="Mori M."/>
            <person name="Tomita M."/>
            <person name="Arakawa K."/>
        </authorList>
    </citation>
    <scope>NUCLEOTIDE SEQUENCE [LARGE SCALE GENOMIC DNA]</scope>
</reference>